<proteinExistence type="predicted"/>
<gene>
    <name evidence="1" type="ORF">B4099_0259</name>
</gene>
<sequence>MPVGRAVFIRFQVTRAAVKGIMLYRRTERGHNDDYANKGKSEVSDYT</sequence>
<comment type="caution">
    <text evidence="1">The sequence shown here is derived from an EMBL/GenBank/DDBJ whole genome shotgun (WGS) entry which is preliminary data.</text>
</comment>
<evidence type="ECO:0000313" key="2">
    <source>
        <dbReference type="Proteomes" id="UP000075304"/>
    </source>
</evidence>
<dbReference type="EMBL" id="LQYI01000046">
    <property type="protein sequence ID" value="KYC69630.1"/>
    <property type="molecule type" value="Genomic_DNA"/>
</dbReference>
<name>A0A150KEZ6_HEYCO</name>
<organism evidence="1 2">
    <name type="scientific">Heyndrickxia coagulans</name>
    <name type="common">Weizmannia coagulans</name>
    <dbReference type="NCBI Taxonomy" id="1398"/>
    <lineage>
        <taxon>Bacteria</taxon>
        <taxon>Bacillati</taxon>
        <taxon>Bacillota</taxon>
        <taxon>Bacilli</taxon>
        <taxon>Bacillales</taxon>
        <taxon>Bacillaceae</taxon>
        <taxon>Heyndrickxia</taxon>
    </lineage>
</organism>
<protein>
    <submittedName>
        <fullName evidence="1">Uncharacterized protein</fullName>
    </submittedName>
</protein>
<reference evidence="1 2" key="1">
    <citation type="submission" date="2016-01" db="EMBL/GenBank/DDBJ databases">
        <title>Genome Sequences of Twelve Sporeforming Bacillus Species Isolated from Foods.</title>
        <authorList>
            <person name="Berendsen E.M."/>
            <person name="Wells-Bennik M.H."/>
            <person name="Krawcyk A.O."/>
            <person name="De Jong A."/>
            <person name="Holsappel S."/>
            <person name="Eijlander R.T."/>
            <person name="Kuipers O.P."/>
        </authorList>
    </citation>
    <scope>NUCLEOTIDE SEQUENCE [LARGE SCALE GENOMIC DNA]</scope>
    <source>
        <strain evidence="1 2">B4099</strain>
    </source>
</reference>
<dbReference type="Proteomes" id="UP000075304">
    <property type="component" value="Unassembled WGS sequence"/>
</dbReference>
<accession>A0A150KEZ6</accession>
<evidence type="ECO:0000313" key="1">
    <source>
        <dbReference type="EMBL" id="KYC69630.1"/>
    </source>
</evidence>
<dbReference type="AlphaFoldDB" id="A0A150KEZ6"/>